<evidence type="ECO:0000259" key="1">
    <source>
        <dbReference type="Pfam" id="PF13380"/>
    </source>
</evidence>
<keyword evidence="3" id="KW-1185">Reference proteome</keyword>
<dbReference type="Gene3D" id="3.40.50.720">
    <property type="entry name" value="NAD(P)-binding Rossmann-like Domain"/>
    <property type="match status" value="1"/>
</dbReference>
<comment type="caution">
    <text evidence="2">The sequence shown here is derived from an EMBL/GenBank/DDBJ whole genome shotgun (WGS) entry which is preliminary data.</text>
</comment>
<accession>A0A839K3H5</accession>
<protein>
    <submittedName>
        <fullName evidence="2">CoA-binding protein</fullName>
    </submittedName>
</protein>
<dbReference type="Proteomes" id="UP000574276">
    <property type="component" value="Unassembled WGS sequence"/>
</dbReference>
<dbReference type="RefSeq" id="WP_228353994.1">
    <property type="nucleotide sequence ID" value="NZ_JACEGA010000001.1"/>
</dbReference>
<reference evidence="2 3" key="1">
    <citation type="submission" date="2020-07" db="EMBL/GenBank/DDBJ databases">
        <title>Characterization and genome sequencing of isolate MD1, a novel member within the family Lachnospiraceae.</title>
        <authorList>
            <person name="Rettenmaier R."/>
            <person name="Di Bello L."/>
            <person name="Zinser C."/>
            <person name="Scheitz K."/>
            <person name="Liebl W."/>
            <person name="Zverlov V."/>
        </authorList>
    </citation>
    <scope>NUCLEOTIDE SEQUENCE [LARGE SCALE GENOMIC DNA]</scope>
    <source>
        <strain evidence="2 3">MD1</strain>
    </source>
</reference>
<organism evidence="2 3">
    <name type="scientific">Variimorphobacter saccharofermentans</name>
    <dbReference type="NCBI Taxonomy" id="2755051"/>
    <lineage>
        <taxon>Bacteria</taxon>
        <taxon>Bacillati</taxon>
        <taxon>Bacillota</taxon>
        <taxon>Clostridia</taxon>
        <taxon>Lachnospirales</taxon>
        <taxon>Lachnospiraceae</taxon>
        <taxon>Variimorphobacter</taxon>
    </lineage>
</organism>
<evidence type="ECO:0000313" key="2">
    <source>
        <dbReference type="EMBL" id="MBB2184414.1"/>
    </source>
</evidence>
<name>A0A839K3H5_9FIRM</name>
<dbReference type="Pfam" id="PF13380">
    <property type="entry name" value="CoA_binding_2"/>
    <property type="match status" value="1"/>
</dbReference>
<gene>
    <name evidence="2" type="ORF">H0486_16155</name>
</gene>
<dbReference type="InterPro" id="IPR003781">
    <property type="entry name" value="CoA-bd"/>
</dbReference>
<dbReference type="SUPFAM" id="SSF51735">
    <property type="entry name" value="NAD(P)-binding Rossmann-fold domains"/>
    <property type="match status" value="1"/>
</dbReference>
<feature type="domain" description="CoA-binding" evidence="1">
    <location>
        <begin position="14"/>
        <end position="125"/>
    </location>
</feature>
<dbReference type="EMBL" id="JACEGA010000001">
    <property type="protein sequence ID" value="MBB2184414.1"/>
    <property type="molecule type" value="Genomic_DNA"/>
</dbReference>
<evidence type="ECO:0000313" key="3">
    <source>
        <dbReference type="Proteomes" id="UP000574276"/>
    </source>
</evidence>
<sequence length="141" mass="15868">MVKYNKNFFKGNEILFVGYSSRNAVYCKGILQAFNNSNIKVYPYNIKENASFDTKVYKSLSELPVIPKEAFVLLNKNNTAKAVKELIENGVERILFYSKNTVDADTLEVCDKAEVETSVGCPMMVYGSGFHKLHAFFAGVK</sequence>
<dbReference type="AlphaFoldDB" id="A0A839K3H5"/>
<proteinExistence type="predicted"/>
<dbReference type="InterPro" id="IPR036291">
    <property type="entry name" value="NAD(P)-bd_dom_sf"/>
</dbReference>